<reference evidence="2" key="1">
    <citation type="submission" date="2020-02" db="EMBL/GenBank/DDBJ databases">
        <authorList>
            <person name="Meier V. D."/>
        </authorList>
    </citation>
    <scope>NUCLEOTIDE SEQUENCE</scope>
    <source>
        <strain evidence="2">AVDCRST_MAG79</strain>
    </source>
</reference>
<dbReference type="EMBL" id="CADCWC010000451">
    <property type="protein sequence ID" value="CAA9553287.1"/>
    <property type="molecule type" value="Genomic_DNA"/>
</dbReference>
<sequence length="522" mass="55534">MTPADFRAGAAHLSIEPPLGLPMVGFVRQPWRGTGYGLPLEVTALVLEREGRRVVVCGLDVTILKTAAADRLVDRIAAAVGADPAGVLVNVQHSHLAPLADRDAAHFVGGDYPSDVRRLAEAWMEAMEDKVVSACLLAAGRLEPARVAWAVATVDEAVNRRERAADGRTVLGWNPDGLVDTDVVALQARRRDGTAIGTVVGYGCHPVTTGYDMSIYSADYPGALRETIRRNGGGDCVFLQGAGGNVLPRVAFTTDEREAERVGRRLALSALAALAGRGAAPRRARRQEEASTVPIIAYRVEEDWTAAPALEAAVTRCRFALAPLPSAEEIAELRADFDRRLEAARASGDVGRVKIAHVAATWARGVEEIVAGRRPLPRPEGPVHAVRIGEGAIVTGPGETFTEIGLAVRERSPGLPTLYAGYTNGCLGYFSTASEYAHGGYEPGTSHRGYELPAPFDPGSERLLVETGVRLVERLWPGRPPWPDAQGWTASGVVPRQAPDPVDHPGEAGAPGEPRWSTDVAG</sequence>
<protein>
    <recommendedName>
        <fullName evidence="3">Neutral/alkaline non-lysosomal ceramidase N-terminal domain-containing protein</fullName>
    </recommendedName>
</protein>
<dbReference type="AlphaFoldDB" id="A0A6J4UPP8"/>
<name>A0A6J4UPP8_9ACTN</name>
<proteinExistence type="predicted"/>
<evidence type="ECO:0000256" key="1">
    <source>
        <dbReference type="SAM" id="MobiDB-lite"/>
    </source>
</evidence>
<feature type="region of interest" description="Disordered" evidence="1">
    <location>
        <begin position="480"/>
        <end position="522"/>
    </location>
</feature>
<organism evidence="2">
    <name type="scientific">uncultured Thermoleophilia bacterium</name>
    <dbReference type="NCBI Taxonomy" id="1497501"/>
    <lineage>
        <taxon>Bacteria</taxon>
        <taxon>Bacillati</taxon>
        <taxon>Actinomycetota</taxon>
        <taxon>Thermoleophilia</taxon>
        <taxon>environmental samples</taxon>
    </lineage>
</organism>
<accession>A0A6J4UPP8</accession>
<gene>
    <name evidence="2" type="ORF">AVDCRST_MAG79-2871</name>
</gene>
<evidence type="ECO:0000313" key="2">
    <source>
        <dbReference type="EMBL" id="CAA9553287.1"/>
    </source>
</evidence>
<evidence type="ECO:0008006" key="3">
    <source>
        <dbReference type="Google" id="ProtNLM"/>
    </source>
</evidence>